<accession>A0A1I0R9E2</accession>
<name>A0A1I0R9E2_9BACT</name>
<dbReference type="InterPro" id="IPR050229">
    <property type="entry name" value="GlpE_sulfurtransferase"/>
</dbReference>
<feature type="domain" description="Rhodanese" evidence="1">
    <location>
        <begin position="15"/>
        <end position="100"/>
    </location>
</feature>
<dbReference type="PANTHER" id="PTHR43031:SF17">
    <property type="entry name" value="SULFURTRANSFERASE YTWF-RELATED"/>
    <property type="match status" value="1"/>
</dbReference>
<dbReference type="PROSITE" id="PS50206">
    <property type="entry name" value="RHODANESE_3"/>
    <property type="match status" value="1"/>
</dbReference>
<dbReference type="STRING" id="1267423.SAMN05216290_3221"/>
<dbReference type="GO" id="GO:0016740">
    <property type="term" value="F:transferase activity"/>
    <property type="evidence" value="ECO:0007669"/>
    <property type="project" value="UniProtKB-KW"/>
</dbReference>
<dbReference type="Proteomes" id="UP000199437">
    <property type="component" value="Unassembled WGS sequence"/>
</dbReference>
<dbReference type="RefSeq" id="WP_090259764.1">
    <property type="nucleotide sequence ID" value="NZ_FOIR01000003.1"/>
</dbReference>
<dbReference type="Gene3D" id="3.40.250.10">
    <property type="entry name" value="Rhodanese-like domain"/>
    <property type="match status" value="1"/>
</dbReference>
<evidence type="ECO:0000313" key="3">
    <source>
        <dbReference type="Proteomes" id="UP000199437"/>
    </source>
</evidence>
<dbReference type="AlphaFoldDB" id="A0A1I0R9E2"/>
<reference evidence="3" key="1">
    <citation type="submission" date="2016-10" db="EMBL/GenBank/DDBJ databases">
        <authorList>
            <person name="Varghese N."/>
            <person name="Submissions S."/>
        </authorList>
    </citation>
    <scope>NUCLEOTIDE SEQUENCE [LARGE SCALE GENOMIC DNA]</scope>
    <source>
        <strain evidence="3">CGMCC 1.12402</strain>
    </source>
</reference>
<dbReference type="InterPro" id="IPR036873">
    <property type="entry name" value="Rhodanese-like_dom_sf"/>
</dbReference>
<dbReference type="SMART" id="SM00450">
    <property type="entry name" value="RHOD"/>
    <property type="match status" value="1"/>
</dbReference>
<dbReference type="CDD" id="cd00158">
    <property type="entry name" value="RHOD"/>
    <property type="match status" value="1"/>
</dbReference>
<dbReference type="OrthoDB" id="9808735at2"/>
<protein>
    <submittedName>
        <fullName evidence="2">Rhodanese-related sulfurtransferase</fullName>
    </submittedName>
</protein>
<organism evidence="2 3">
    <name type="scientific">Roseivirga pacifica</name>
    <dbReference type="NCBI Taxonomy" id="1267423"/>
    <lineage>
        <taxon>Bacteria</taxon>
        <taxon>Pseudomonadati</taxon>
        <taxon>Bacteroidota</taxon>
        <taxon>Cytophagia</taxon>
        <taxon>Cytophagales</taxon>
        <taxon>Roseivirgaceae</taxon>
        <taxon>Roseivirga</taxon>
    </lineage>
</organism>
<gene>
    <name evidence="2" type="ORF">SAMN05216290_3221</name>
</gene>
<proteinExistence type="predicted"/>
<dbReference type="Pfam" id="PF00581">
    <property type="entry name" value="Rhodanese"/>
    <property type="match status" value="1"/>
</dbReference>
<keyword evidence="2" id="KW-0808">Transferase</keyword>
<dbReference type="SUPFAM" id="SSF52821">
    <property type="entry name" value="Rhodanese/Cell cycle control phosphatase"/>
    <property type="match status" value="1"/>
</dbReference>
<evidence type="ECO:0000313" key="2">
    <source>
        <dbReference type="EMBL" id="SEW36810.1"/>
    </source>
</evidence>
<dbReference type="EMBL" id="FOIR01000003">
    <property type="protein sequence ID" value="SEW36810.1"/>
    <property type="molecule type" value="Genomic_DNA"/>
</dbReference>
<evidence type="ECO:0000259" key="1">
    <source>
        <dbReference type="PROSITE" id="PS50206"/>
    </source>
</evidence>
<dbReference type="PANTHER" id="PTHR43031">
    <property type="entry name" value="FAD-DEPENDENT OXIDOREDUCTASE"/>
    <property type="match status" value="1"/>
</dbReference>
<dbReference type="InterPro" id="IPR001763">
    <property type="entry name" value="Rhodanese-like_dom"/>
</dbReference>
<sequence>MKEITVEQLLERINSGEQINLFDVREYWEYDEDNIGAKCIPLGDLPKHLEELAPLKNEEIIIHCKSGARGGQAQKYLTAQGFENVVNVCGGILAYRELETA</sequence>
<keyword evidence="3" id="KW-1185">Reference proteome</keyword>
<dbReference type="GeneID" id="99987899"/>